<proteinExistence type="predicted"/>
<organism evidence="7 8">
    <name type="scientific">Bariatricus massiliensis</name>
    <dbReference type="NCBI Taxonomy" id="1745713"/>
    <lineage>
        <taxon>Bacteria</taxon>
        <taxon>Bacillati</taxon>
        <taxon>Bacillota</taxon>
        <taxon>Clostridia</taxon>
        <taxon>Lachnospirales</taxon>
        <taxon>Lachnospiraceae</taxon>
        <taxon>Bariatricus</taxon>
    </lineage>
</organism>
<dbReference type="InterPro" id="IPR047928">
    <property type="entry name" value="Perm_prefix_1"/>
</dbReference>
<dbReference type="Proteomes" id="UP001299546">
    <property type="component" value="Unassembled WGS sequence"/>
</dbReference>
<evidence type="ECO:0000256" key="4">
    <source>
        <dbReference type="ARBA" id="ARBA00022989"/>
    </source>
</evidence>
<dbReference type="PANTHER" id="PTHR30474">
    <property type="entry name" value="CELL CYCLE PROTEIN"/>
    <property type="match status" value="1"/>
</dbReference>
<comment type="caution">
    <text evidence="7">The sequence shown here is derived from an EMBL/GenBank/DDBJ whole genome shotgun (WGS) entry which is preliminary data.</text>
</comment>
<feature type="transmembrane region" description="Helical" evidence="6">
    <location>
        <begin position="144"/>
        <end position="163"/>
    </location>
</feature>
<dbReference type="EMBL" id="JAJCIS010000004">
    <property type="protein sequence ID" value="MCB7387375.1"/>
    <property type="molecule type" value="Genomic_DNA"/>
</dbReference>
<reference evidence="7 8" key="1">
    <citation type="submission" date="2021-10" db="EMBL/GenBank/DDBJ databases">
        <title>Collection of gut derived symbiotic bacterial strains cultured from healthy donors.</title>
        <authorList>
            <person name="Lin H."/>
            <person name="Littmann E."/>
            <person name="Kohout C."/>
            <person name="Pamer E.G."/>
        </authorList>
    </citation>
    <scope>NUCLEOTIDE SEQUENCE [LARGE SCALE GENOMIC DNA]</scope>
    <source>
        <strain evidence="7 8">DFI.1.165</strain>
    </source>
</reference>
<name>A0ABS8DG29_9FIRM</name>
<evidence type="ECO:0000256" key="1">
    <source>
        <dbReference type="ARBA" id="ARBA00004141"/>
    </source>
</evidence>
<dbReference type="PANTHER" id="PTHR30474:SF1">
    <property type="entry name" value="PEPTIDOGLYCAN GLYCOSYLTRANSFERASE MRDB"/>
    <property type="match status" value="1"/>
</dbReference>
<dbReference type="InterPro" id="IPR001182">
    <property type="entry name" value="FtsW/RodA"/>
</dbReference>
<evidence type="ECO:0000256" key="3">
    <source>
        <dbReference type="ARBA" id="ARBA00022960"/>
    </source>
</evidence>
<protein>
    <submittedName>
        <fullName evidence="7">FtsW/RodA/SpoVE family cell cycle protein</fullName>
    </submittedName>
</protein>
<feature type="transmembrane region" description="Helical" evidence="6">
    <location>
        <begin position="114"/>
        <end position="132"/>
    </location>
</feature>
<accession>A0ABS8DG29</accession>
<evidence type="ECO:0000256" key="5">
    <source>
        <dbReference type="ARBA" id="ARBA00023136"/>
    </source>
</evidence>
<dbReference type="Pfam" id="PF01098">
    <property type="entry name" value="FTSW_RODA_SPOVE"/>
    <property type="match status" value="1"/>
</dbReference>
<keyword evidence="5 6" id="KW-0472">Membrane</keyword>
<evidence type="ECO:0000313" key="7">
    <source>
        <dbReference type="EMBL" id="MCB7387375.1"/>
    </source>
</evidence>
<feature type="transmembrane region" description="Helical" evidence="6">
    <location>
        <begin position="74"/>
        <end position="94"/>
    </location>
</feature>
<evidence type="ECO:0000256" key="2">
    <source>
        <dbReference type="ARBA" id="ARBA00022692"/>
    </source>
</evidence>
<sequence>MRQEEYLQILTEQIRSKKARGAVSEEIRGHIEEQKAEFMSEGMERREAEEAAVREMGDPVAAGNELDRIHRPKMAWGMIALIGILSAAGLMVQYLLKLQMEDSTILVRGLGHNVFYMFIGLGLMLAVCHIDYSRVGYWARELMALLAIVMILNMWLFGMQYNGKYYFKIPILGTAISYTYLFFLFVPLYAGVLYSFREQKLGAVVKGLALMFAILSAAAVISGITTAVILLPTFLVTLSIAVYKDWFRISRKKTLAVLWTGAALLPFIFYFGVMQFGAEYQSMRLRTWISLDPSAGGYQISMVRTLLSESKFFGAAENTSKIVLPESGDFVISYVAVYYGIMAAILLAGLIAFLFFRLLRISLRQKNQLGMLMGASSSVVFLIQLILYIFVNTGIFPNSAIYCPFVTNGASGMLVTYCMLGLILSIYRYQNVIPQKSTAEGKRMWV</sequence>
<keyword evidence="3" id="KW-0133">Cell shape</keyword>
<feature type="transmembrane region" description="Helical" evidence="6">
    <location>
        <begin position="255"/>
        <end position="278"/>
    </location>
</feature>
<dbReference type="RefSeq" id="WP_066737715.1">
    <property type="nucleotide sequence ID" value="NZ_JAJCIQ010000005.1"/>
</dbReference>
<evidence type="ECO:0000313" key="8">
    <source>
        <dbReference type="Proteomes" id="UP001299546"/>
    </source>
</evidence>
<keyword evidence="2 6" id="KW-0812">Transmembrane</keyword>
<dbReference type="NCBIfam" id="NF038403">
    <property type="entry name" value="perm_prefix_1"/>
    <property type="match status" value="1"/>
</dbReference>
<evidence type="ECO:0000256" key="6">
    <source>
        <dbReference type="SAM" id="Phobius"/>
    </source>
</evidence>
<comment type="subcellular location">
    <subcellularLocation>
        <location evidence="1">Membrane</location>
        <topology evidence="1">Multi-pass membrane protein</topology>
    </subcellularLocation>
</comment>
<gene>
    <name evidence="7" type="ORF">LIZ65_08740</name>
</gene>
<feature type="transmembrane region" description="Helical" evidence="6">
    <location>
        <begin position="410"/>
        <end position="427"/>
    </location>
</feature>
<feature type="transmembrane region" description="Helical" evidence="6">
    <location>
        <begin position="175"/>
        <end position="196"/>
    </location>
</feature>
<feature type="transmembrane region" description="Helical" evidence="6">
    <location>
        <begin position="371"/>
        <end position="390"/>
    </location>
</feature>
<keyword evidence="4 6" id="KW-1133">Transmembrane helix</keyword>
<keyword evidence="8" id="KW-1185">Reference proteome</keyword>
<feature type="transmembrane region" description="Helical" evidence="6">
    <location>
        <begin position="336"/>
        <end position="359"/>
    </location>
</feature>
<feature type="transmembrane region" description="Helical" evidence="6">
    <location>
        <begin position="227"/>
        <end position="243"/>
    </location>
</feature>